<gene>
    <name evidence="1" type="ORF">ACFQHR_15460</name>
</gene>
<dbReference type="RefSeq" id="WP_153042266.1">
    <property type="nucleotide sequence ID" value="NZ_JBHSYQ010000008.1"/>
</dbReference>
<organism evidence="1 2">
    <name type="scientific">Rufibacter roseus</name>
    <dbReference type="NCBI Taxonomy" id="1567108"/>
    <lineage>
        <taxon>Bacteria</taxon>
        <taxon>Pseudomonadati</taxon>
        <taxon>Bacteroidota</taxon>
        <taxon>Cytophagia</taxon>
        <taxon>Cytophagales</taxon>
        <taxon>Hymenobacteraceae</taxon>
        <taxon>Rufibacter</taxon>
    </lineage>
</organism>
<dbReference type="EMBL" id="JBHSYQ010000008">
    <property type="protein sequence ID" value="MFC6999036.1"/>
    <property type="molecule type" value="Genomic_DNA"/>
</dbReference>
<proteinExistence type="predicted"/>
<comment type="caution">
    <text evidence="1">The sequence shown here is derived from an EMBL/GenBank/DDBJ whole genome shotgun (WGS) entry which is preliminary data.</text>
</comment>
<sequence length="97" mass="10615">MMRAEEKVLKQIYKLVKGDTSPVHLPVSAEIVGEVTNLPLERVLACCKVLENHGFLVSSNGLTGPRFYITKAGMAEAQKPNVSLFVHAPANGSRRRV</sequence>
<reference evidence="2" key="1">
    <citation type="journal article" date="2019" name="Int. J. Syst. Evol. Microbiol.">
        <title>The Global Catalogue of Microorganisms (GCM) 10K type strain sequencing project: providing services to taxonomists for standard genome sequencing and annotation.</title>
        <authorList>
            <consortium name="The Broad Institute Genomics Platform"/>
            <consortium name="The Broad Institute Genome Sequencing Center for Infectious Disease"/>
            <person name="Wu L."/>
            <person name="Ma J."/>
        </authorList>
    </citation>
    <scope>NUCLEOTIDE SEQUENCE [LARGE SCALE GENOMIC DNA]</scope>
    <source>
        <strain evidence="2">CGMCC 4.7393</strain>
    </source>
</reference>
<protein>
    <submittedName>
        <fullName evidence="1">Uncharacterized protein</fullName>
    </submittedName>
</protein>
<dbReference type="Proteomes" id="UP001596405">
    <property type="component" value="Unassembled WGS sequence"/>
</dbReference>
<accession>A0ABW2DMI8</accession>
<name>A0ABW2DMI8_9BACT</name>
<evidence type="ECO:0000313" key="2">
    <source>
        <dbReference type="Proteomes" id="UP001596405"/>
    </source>
</evidence>
<keyword evidence="2" id="KW-1185">Reference proteome</keyword>
<evidence type="ECO:0000313" key="1">
    <source>
        <dbReference type="EMBL" id="MFC6999036.1"/>
    </source>
</evidence>